<dbReference type="GO" id="GO:0070008">
    <property type="term" value="F:serine-type exopeptidase activity"/>
    <property type="evidence" value="ECO:0007669"/>
    <property type="project" value="InterPro"/>
</dbReference>
<dbReference type="EMBL" id="JH795867">
    <property type="protein sequence ID" value="EJU00458.1"/>
    <property type="molecule type" value="Genomic_DNA"/>
</dbReference>
<dbReference type="RefSeq" id="XP_040627355.1">
    <property type="nucleotide sequence ID" value="XM_040776504.1"/>
</dbReference>
<evidence type="ECO:0000313" key="7">
    <source>
        <dbReference type="Proteomes" id="UP000030653"/>
    </source>
</evidence>
<dbReference type="Pfam" id="PF05577">
    <property type="entry name" value="Peptidase_S28"/>
    <property type="match status" value="1"/>
</dbReference>
<dbReference type="PANTHER" id="PTHR11010">
    <property type="entry name" value="PROTEASE S28 PRO-X CARBOXYPEPTIDASE-RELATED"/>
    <property type="match status" value="1"/>
</dbReference>
<proteinExistence type="inferred from homology"/>
<dbReference type="GO" id="GO:0006508">
    <property type="term" value="P:proteolysis"/>
    <property type="evidence" value="ECO:0007669"/>
    <property type="project" value="UniProtKB-KW"/>
</dbReference>
<protein>
    <submittedName>
        <fullName evidence="6">Peptidase S28</fullName>
    </submittedName>
</protein>
<sequence length="504" mass="56398">MARLRLDSTSVTSFNIPTQPQHPLFSLDEDTDKPFFPPHTFLQPLDHFSSQSPQWAQRYWLNARYYTPGGPVFLFDTGEGPGEDRFGVLDTGIVAILARETGGMAVVLEHRYYGQSMPVSNLSTDSLRFLNNAQAAADSANFMRSVHFPGVDEDVSALNRPWIYYGGSYGGARAAHMRVLYPELVWGAIASSAVTNAEINNYEYFEIIADYASPHCISALRASISLIDTHLSSPFLAPFMKSLFSLSPLSNSDFAAILSAPLGAWQGKNWDEREAHRPGEWEEFCKCLTRGVGNGMGKVAAWMATRNYAQYIKDTVVSECPEGMTVADCFGSDDPTKFQNTSITESWRSWAFQVCTEWGYFFAAPPYPSIVSQHLQIDANAKHCQAAFPNGEHYIIPAWPNVSIVNELGSYGIAAERLALIDGEWDPWRPRTPHSIHAPVRNDTISEPFMQIPAGVHHYDENGLADPRKEPLYIQKVHHEEIGFVKAWLAQWRVLHGRLVTEVM</sequence>
<dbReference type="GeneID" id="63691566"/>
<dbReference type="InterPro" id="IPR029058">
    <property type="entry name" value="AB_hydrolase_fold"/>
</dbReference>
<organism evidence="6 7">
    <name type="scientific">Dacryopinax primogenitus (strain DJM 731)</name>
    <name type="common">Brown rot fungus</name>
    <dbReference type="NCBI Taxonomy" id="1858805"/>
    <lineage>
        <taxon>Eukaryota</taxon>
        <taxon>Fungi</taxon>
        <taxon>Dikarya</taxon>
        <taxon>Basidiomycota</taxon>
        <taxon>Agaricomycotina</taxon>
        <taxon>Dacrymycetes</taxon>
        <taxon>Dacrymycetales</taxon>
        <taxon>Dacrymycetaceae</taxon>
        <taxon>Dacryopinax</taxon>
    </lineage>
</organism>
<evidence type="ECO:0000256" key="3">
    <source>
        <dbReference type="ARBA" id="ARBA00022729"/>
    </source>
</evidence>
<keyword evidence="5" id="KW-0325">Glycoprotein</keyword>
<dbReference type="SUPFAM" id="SSF53474">
    <property type="entry name" value="alpha/beta-Hydrolases"/>
    <property type="match status" value="1"/>
</dbReference>
<dbReference type="Gene3D" id="3.40.50.1820">
    <property type="entry name" value="alpha/beta hydrolase"/>
    <property type="match status" value="2"/>
</dbReference>
<evidence type="ECO:0000256" key="5">
    <source>
        <dbReference type="ARBA" id="ARBA00023180"/>
    </source>
</evidence>
<gene>
    <name evidence="6" type="ORF">DACRYDRAFT_81302</name>
</gene>
<keyword evidence="3" id="KW-0732">Signal</keyword>
<keyword evidence="4" id="KW-0378">Hydrolase</keyword>
<dbReference type="OrthoDB" id="2130629at2759"/>
<evidence type="ECO:0000313" key="6">
    <source>
        <dbReference type="EMBL" id="EJU00458.1"/>
    </source>
</evidence>
<dbReference type="PANTHER" id="PTHR11010:SF117">
    <property type="entry name" value="SERINE PROTEASE 16"/>
    <property type="match status" value="1"/>
</dbReference>
<accession>M5G9H9</accession>
<dbReference type="HOGENOM" id="CLU_023630_0_1_1"/>
<dbReference type="OMA" id="HYAEHFG"/>
<keyword evidence="7" id="KW-1185">Reference proteome</keyword>
<name>M5G9H9_DACPD</name>
<dbReference type="Proteomes" id="UP000030653">
    <property type="component" value="Unassembled WGS sequence"/>
</dbReference>
<dbReference type="InterPro" id="IPR008758">
    <property type="entry name" value="Peptidase_S28"/>
</dbReference>
<evidence type="ECO:0000256" key="4">
    <source>
        <dbReference type="ARBA" id="ARBA00022801"/>
    </source>
</evidence>
<reference evidence="6 7" key="1">
    <citation type="journal article" date="2012" name="Science">
        <title>The Paleozoic origin of enzymatic lignin decomposition reconstructed from 31 fungal genomes.</title>
        <authorList>
            <person name="Floudas D."/>
            <person name="Binder M."/>
            <person name="Riley R."/>
            <person name="Barry K."/>
            <person name="Blanchette R.A."/>
            <person name="Henrissat B."/>
            <person name="Martinez A.T."/>
            <person name="Otillar R."/>
            <person name="Spatafora J.W."/>
            <person name="Yadav J.S."/>
            <person name="Aerts A."/>
            <person name="Benoit I."/>
            <person name="Boyd A."/>
            <person name="Carlson A."/>
            <person name="Copeland A."/>
            <person name="Coutinho P.M."/>
            <person name="de Vries R.P."/>
            <person name="Ferreira P."/>
            <person name="Findley K."/>
            <person name="Foster B."/>
            <person name="Gaskell J."/>
            <person name="Glotzer D."/>
            <person name="Gorecki P."/>
            <person name="Heitman J."/>
            <person name="Hesse C."/>
            <person name="Hori C."/>
            <person name="Igarashi K."/>
            <person name="Jurgens J.A."/>
            <person name="Kallen N."/>
            <person name="Kersten P."/>
            <person name="Kohler A."/>
            <person name="Kuees U."/>
            <person name="Kumar T.K.A."/>
            <person name="Kuo A."/>
            <person name="LaButti K."/>
            <person name="Larrondo L.F."/>
            <person name="Lindquist E."/>
            <person name="Ling A."/>
            <person name="Lombard V."/>
            <person name="Lucas S."/>
            <person name="Lundell T."/>
            <person name="Martin R."/>
            <person name="McLaughlin D.J."/>
            <person name="Morgenstern I."/>
            <person name="Morin E."/>
            <person name="Murat C."/>
            <person name="Nagy L.G."/>
            <person name="Nolan M."/>
            <person name="Ohm R.A."/>
            <person name="Patyshakuliyeva A."/>
            <person name="Rokas A."/>
            <person name="Ruiz-Duenas F.J."/>
            <person name="Sabat G."/>
            <person name="Salamov A."/>
            <person name="Samejima M."/>
            <person name="Schmutz J."/>
            <person name="Slot J.C."/>
            <person name="St John F."/>
            <person name="Stenlid J."/>
            <person name="Sun H."/>
            <person name="Sun S."/>
            <person name="Syed K."/>
            <person name="Tsang A."/>
            <person name="Wiebenga A."/>
            <person name="Young D."/>
            <person name="Pisabarro A."/>
            <person name="Eastwood D.C."/>
            <person name="Martin F."/>
            <person name="Cullen D."/>
            <person name="Grigoriev I.V."/>
            <person name="Hibbett D.S."/>
        </authorList>
    </citation>
    <scope>NUCLEOTIDE SEQUENCE [LARGE SCALE GENOMIC DNA]</scope>
    <source>
        <strain evidence="6 7">DJM-731 SS1</strain>
    </source>
</reference>
<evidence type="ECO:0000256" key="1">
    <source>
        <dbReference type="ARBA" id="ARBA00011079"/>
    </source>
</evidence>
<dbReference type="GO" id="GO:0008239">
    <property type="term" value="F:dipeptidyl-peptidase activity"/>
    <property type="evidence" value="ECO:0007669"/>
    <property type="project" value="TreeGrafter"/>
</dbReference>
<keyword evidence="2" id="KW-0645">Protease</keyword>
<comment type="similarity">
    <text evidence="1">Belongs to the peptidase S28 family.</text>
</comment>
<dbReference type="AlphaFoldDB" id="M5G9H9"/>
<evidence type="ECO:0000256" key="2">
    <source>
        <dbReference type="ARBA" id="ARBA00022670"/>
    </source>
</evidence>